<feature type="transmembrane region" description="Helical" evidence="8">
    <location>
        <begin position="168"/>
        <end position="189"/>
    </location>
</feature>
<dbReference type="GO" id="GO:0005886">
    <property type="term" value="C:plasma membrane"/>
    <property type="evidence" value="ECO:0007669"/>
    <property type="project" value="UniProtKB-SubCell"/>
</dbReference>
<dbReference type="PROSITE" id="PS50850">
    <property type="entry name" value="MFS"/>
    <property type="match status" value="1"/>
</dbReference>
<feature type="domain" description="Major facilitator superfamily (MFS) profile" evidence="10">
    <location>
        <begin position="74"/>
        <end position="462"/>
    </location>
</feature>
<keyword evidence="5 8" id="KW-0812">Transmembrane</keyword>
<dbReference type="Gene3D" id="1.20.1720.10">
    <property type="entry name" value="Multidrug resistance protein D"/>
    <property type="match status" value="1"/>
</dbReference>
<feature type="transmembrane region" description="Helical" evidence="8">
    <location>
        <begin position="314"/>
        <end position="333"/>
    </location>
</feature>
<feature type="region of interest" description="Disordered" evidence="9">
    <location>
        <begin position="478"/>
        <end position="497"/>
    </location>
</feature>
<evidence type="ECO:0000256" key="4">
    <source>
        <dbReference type="ARBA" id="ARBA00022475"/>
    </source>
</evidence>
<feature type="transmembrane region" description="Helical" evidence="8">
    <location>
        <begin position="233"/>
        <end position="255"/>
    </location>
</feature>
<dbReference type="PANTHER" id="PTHR23502:SF132">
    <property type="entry name" value="POLYAMINE TRANSPORTER 2-RELATED"/>
    <property type="match status" value="1"/>
</dbReference>
<dbReference type="InterPro" id="IPR011701">
    <property type="entry name" value="MFS"/>
</dbReference>
<sequence length="497" mass="52692">MAKQEDLNLSEKASETVLGSTSVSVGQDTETSMASSAAGQSDRGKAIPAQGTEAPDKERNYASPETVNKTDKVAWMTIIMLGMLAAFGPVCTDIYLPAIPVITEELHSDPAAIQLSLTTSLLGLALGQLFIGPLSDAMGRKKPLYISLIVFAISSLGCAFASTVPQLVIARLFQGLAGAGGIVLSRTIACDMYSGPSLTKFMALLMTVNGLAPILGPIIGSSIVTFFDWPMLFVFLAVWGVLLFGGSISHVQETLPQEKRAPHLSSSIKDMLHQLVNLRFLLLSLSLSFVMGGFFGYLSASPFVFQKIFGMSPLGYAVVFAINAIGIAIFSNIAARVAQKISDKIIVKFALIIQLLITLVLGAMVMTGLISMILVALCLCIYVGMMGVAQTAGFGLVMGARSGGAGSASGIFGVLTFLFGAMFSPLVGLQGEMSMVPLVLCMLASCICAYLCFVIGLRIKTQHDVEIDLHAPEGHVSDTKTRPVFHKEQKQASDLQK</sequence>
<feature type="transmembrane region" description="Helical" evidence="8">
    <location>
        <begin position="143"/>
        <end position="162"/>
    </location>
</feature>
<evidence type="ECO:0000259" key="10">
    <source>
        <dbReference type="PROSITE" id="PS50850"/>
    </source>
</evidence>
<dbReference type="CDD" id="cd17320">
    <property type="entry name" value="MFS_MdfA_MDR_like"/>
    <property type="match status" value="1"/>
</dbReference>
<feature type="transmembrane region" description="Helical" evidence="8">
    <location>
        <begin position="73"/>
        <end position="99"/>
    </location>
</feature>
<feature type="transmembrane region" description="Helical" evidence="8">
    <location>
        <begin position="111"/>
        <end position="131"/>
    </location>
</feature>
<dbReference type="SUPFAM" id="SSF103473">
    <property type="entry name" value="MFS general substrate transporter"/>
    <property type="match status" value="1"/>
</dbReference>
<feature type="transmembrane region" description="Helical" evidence="8">
    <location>
        <begin position="372"/>
        <end position="398"/>
    </location>
</feature>
<dbReference type="GO" id="GO:1990961">
    <property type="term" value="P:xenobiotic detoxification by transmembrane export across the plasma membrane"/>
    <property type="evidence" value="ECO:0007669"/>
    <property type="project" value="InterPro"/>
</dbReference>
<evidence type="ECO:0000256" key="3">
    <source>
        <dbReference type="ARBA" id="ARBA00022448"/>
    </source>
</evidence>
<protein>
    <recommendedName>
        <fullName evidence="8">Bcr/CflA family efflux transporter</fullName>
    </recommendedName>
</protein>
<gene>
    <name evidence="11" type="ORF">H9850_09095</name>
</gene>
<keyword evidence="4" id="KW-1003">Cell membrane</keyword>
<dbReference type="PANTHER" id="PTHR23502">
    <property type="entry name" value="MAJOR FACILITATOR SUPERFAMILY"/>
    <property type="match status" value="1"/>
</dbReference>
<feature type="transmembrane region" description="Helical" evidence="8">
    <location>
        <begin position="435"/>
        <end position="457"/>
    </location>
</feature>
<reference evidence="11" key="2">
    <citation type="submission" date="2021-04" db="EMBL/GenBank/DDBJ databases">
        <authorList>
            <person name="Gilroy R."/>
        </authorList>
    </citation>
    <scope>NUCLEOTIDE SEQUENCE</scope>
    <source>
        <strain evidence="11">USASDec5-558</strain>
    </source>
</reference>
<organism evidence="11 12">
    <name type="scientific">Candidatus Anaerobiospirillum pullistercoris</name>
    <dbReference type="NCBI Taxonomy" id="2838452"/>
    <lineage>
        <taxon>Bacteria</taxon>
        <taxon>Pseudomonadati</taxon>
        <taxon>Pseudomonadota</taxon>
        <taxon>Gammaproteobacteria</taxon>
        <taxon>Aeromonadales</taxon>
        <taxon>Succinivibrionaceae</taxon>
        <taxon>Anaerobiospirillum</taxon>
    </lineage>
</organism>
<comment type="subcellular location">
    <subcellularLocation>
        <location evidence="8">Cell inner membrane</location>
        <topology evidence="8">Multi-pass membrane protein</topology>
    </subcellularLocation>
    <subcellularLocation>
        <location evidence="1">Cell membrane</location>
        <topology evidence="1">Multi-pass membrane protein</topology>
    </subcellularLocation>
</comment>
<evidence type="ECO:0000256" key="6">
    <source>
        <dbReference type="ARBA" id="ARBA00022989"/>
    </source>
</evidence>
<evidence type="ECO:0000256" key="2">
    <source>
        <dbReference type="ARBA" id="ARBA00006236"/>
    </source>
</evidence>
<evidence type="ECO:0000313" key="12">
    <source>
        <dbReference type="Proteomes" id="UP000886829"/>
    </source>
</evidence>
<dbReference type="GO" id="GO:0042910">
    <property type="term" value="F:xenobiotic transmembrane transporter activity"/>
    <property type="evidence" value="ECO:0007669"/>
    <property type="project" value="InterPro"/>
</dbReference>
<dbReference type="EMBL" id="DXEV01000179">
    <property type="protein sequence ID" value="HIX57608.1"/>
    <property type="molecule type" value="Genomic_DNA"/>
</dbReference>
<dbReference type="InterPro" id="IPR004812">
    <property type="entry name" value="Efflux_drug-R_Bcr/CmlA"/>
</dbReference>
<accession>A0A9D2B1E7</accession>
<evidence type="ECO:0000256" key="9">
    <source>
        <dbReference type="SAM" id="MobiDB-lite"/>
    </source>
</evidence>
<evidence type="ECO:0000256" key="8">
    <source>
        <dbReference type="RuleBase" id="RU365088"/>
    </source>
</evidence>
<proteinExistence type="inferred from homology"/>
<evidence type="ECO:0000256" key="7">
    <source>
        <dbReference type="ARBA" id="ARBA00023136"/>
    </source>
</evidence>
<comment type="similarity">
    <text evidence="2 8">Belongs to the major facilitator superfamily. Bcr/CmlA family.</text>
</comment>
<feature type="transmembrane region" description="Helical" evidence="8">
    <location>
        <begin position="201"/>
        <end position="227"/>
    </location>
</feature>
<reference evidence="11" key="1">
    <citation type="journal article" date="2021" name="PeerJ">
        <title>Extensive microbial diversity within the chicken gut microbiome revealed by metagenomics and culture.</title>
        <authorList>
            <person name="Gilroy R."/>
            <person name="Ravi A."/>
            <person name="Getino M."/>
            <person name="Pursley I."/>
            <person name="Horton D.L."/>
            <person name="Alikhan N.F."/>
            <person name="Baker D."/>
            <person name="Gharbi K."/>
            <person name="Hall N."/>
            <person name="Watson M."/>
            <person name="Adriaenssens E.M."/>
            <person name="Foster-Nyarko E."/>
            <person name="Jarju S."/>
            <person name="Secka A."/>
            <person name="Antonio M."/>
            <person name="Oren A."/>
            <person name="Chaudhuri R.R."/>
            <person name="La Ragione R."/>
            <person name="Hildebrand F."/>
            <person name="Pallen M.J."/>
        </authorList>
    </citation>
    <scope>NUCLEOTIDE SEQUENCE</scope>
    <source>
        <strain evidence="11">USASDec5-558</strain>
    </source>
</reference>
<keyword evidence="3 8" id="KW-0813">Transport</keyword>
<keyword evidence="6 8" id="KW-1133">Transmembrane helix</keyword>
<name>A0A9D2B1E7_9GAMM</name>
<feature type="transmembrane region" description="Helical" evidence="8">
    <location>
        <begin position="276"/>
        <end position="298"/>
    </location>
</feature>
<dbReference type="InterPro" id="IPR005829">
    <property type="entry name" value="Sugar_transporter_CS"/>
</dbReference>
<feature type="transmembrane region" description="Helical" evidence="8">
    <location>
        <begin position="345"/>
        <end position="366"/>
    </location>
</feature>
<feature type="compositionally biased region" description="Polar residues" evidence="9">
    <location>
        <begin position="17"/>
        <end position="39"/>
    </location>
</feature>
<evidence type="ECO:0000313" key="11">
    <source>
        <dbReference type="EMBL" id="HIX57608.1"/>
    </source>
</evidence>
<dbReference type="PROSITE" id="PS00216">
    <property type="entry name" value="SUGAR_TRANSPORT_1"/>
    <property type="match status" value="1"/>
</dbReference>
<evidence type="ECO:0000256" key="5">
    <source>
        <dbReference type="ARBA" id="ARBA00022692"/>
    </source>
</evidence>
<evidence type="ECO:0000256" key="1">
    <source>
        <dbReference type="ARBA" id="ARBA00004651"/>
    </source>
</evidence>
<dbReference type="Pfam" id="PF07690">
    <property type="entry name" value="MFS_1"/>
    <property type="match status" value="1"/>
</dbReference>
<feature type="region of interest" description="Disordered" evidence="9">
    <location>
        <begin position="1"/>
        <end position="65"/>
    </location>
</feature>
<dbReference type="AlphaFoldDB" id="A0A9D2B1E7"/>
<feature type="transmembrane region" description="Helical" evidence="8">
    <location>
        <begin position="410"/>
        <end position="429"/>
    </location>
</feature>
<keyword evidence="8" id="KW-0997">Cell inner membrane</keyword>
<dbReference type="InterPro" id="IPR036259">
    <property type="entry name" value="MFS_trans_sf"/>
</dbReference>
<comment type="caution">
    <text evidence="11">The sequence shown here is derived from an EMBL/GenBank/DDBJ whole genome shotgun (WGS) entry which is preliminary data.</text>
</comment>
<dbReference type="Proteomes" id="UP000886829">
    <property type="component" value="Unassembled WGS sequence"/>
</dbReference>
<dbReference type="NCBIfam" id="TIGR00710">
    <property type="entry name" value="efflux_Bcr_CflA"/>
    <property type="match status" value="1"/>
</dbReference>
<dbReference type="InterPro" id="IPR020846">
    <property type="entry name" value="MFS_dom"/>
</dbReference>
<keyword evidence="7 8" id="KW-0472">Membrane</keyword>